<dbReference type="SUPFAM" id="SSF48452">
    <property type="entry name" value="TPR-like"/>
    <property type="match status" value="1"/>
</dbReference>
<dbReference type="OrthoDB" id="13540at2"/>
<gene>
    <name evidence="3" type="ORF">SAMN06265182_0913</name>
</gene>
<protein>
    <submittedName>
        <fullName evidence="3">Tol-pal system protein YbgF</fullName>
    </submittedName>
</protein>
<dbReference type="Gene3D" id="1.25.40.10">
    <property type="entry name" value="Tetratricopeptide repeat domain"/>
    <property type="match status" value="1"/>
</dbReference>
<proteinExistence type="inferred from homology"/>
<organism evidence="3 4">
    <name type="scientific">Persephonella hydrogeniphila</name>
    <dbReference type="NCBI Taxonomy" id="198703"/>
    <lineage>
        <taxon>Bacteria</taxon>
        <taxon>Pseudomonadati</taxon>
        <taxon>Aquificota</taxon>
        <taxon>Aquificia</taxon>
        <taxon>Aquificales</taxon>
        <taxon>Hydrogenothermaceae</taxon>
        <taxon>Persephonella</taxon>
    </lineage>
</organism>
<dbReference type="InterPro" id="IPR019734">
    <property type="entry name" value="TPR_rpt"/>
</dbReference>
<feature type="repeat" description="TPR" evidence="1">
    <location>
        <begin position="185"/>
        <end position="218"/>
    </location>
</feature>
<dbReference type="Pfam" id="PF13174">
    <property type="entry name" value="TPR_6"/>
    <property type="match status" value="1"/>
</dbReference>
<dbReference type="GO" id="GO:0051301">
    <property type="term" value="P:cell division"/>
    <property type="evidence" value="ECO:0007669"/>
    <property type="project" value="InterPro"/>
</dbReference>
<reference evidence="4" key="1">
    <citation type="submission" date="2017-09" db="EMBL/GenBank/DDBJ databases">
        <authorList>
            <person name="Varghese N."/>
            <person name="Submissions S."/>
        </authorList>
    </citation>
    <scope>NUCLEOTIDE SEQUENCE [LARGE SCALE GENOMIC DNA]</scope>
    <source>
        <strain evidence="4">DSM 15103</strain>
    </source>
</reference>
<evidence type="ECO:0000256" key="1">
    <source>
        <dbReference type="PROSITE-ProRule" id="PRU00339"/>
    </source>
</evidence>
<evidence type="ECO:0000256" key="2">
    <source>
        <dbReference type="SAM" id="Coils"/>
    </source>
</evidence>
<accession>A0A285NGS2</accession>
<dbReference type="HAMAP" id="MF_02066">
    <property type="entry name" value="CpoB"/>
    <property type="match status" value="1"/>
</dbReference>
<dbReference type="EMBL" id="OBEI01000002">
    <property type="protein sequence ID" value="SNZ07086.1"/>
    <property type="molecule type" value="Genomic_DNA"/>
</dbReference>
<evidence type="ECO:0000313" key="4">
    <source>
        <dbReference type="Proteomes" id="UP000219036"/>
    </source>
</evidence>
<keyword evidence="1" id="KW-0802">TPR repeat</keyword>
<evidence type="ECO:0000313" key="3">
    <source>
        <dbReference type="EMBL" id="SNZ07086.1"/>
    </source>
</evidence>
<sequence>MKKRLIIFSAGLLALTGCVKQEEVDLLQKELIQIKKELSEIKEDQNRIKEDISLLSKRVDNVSKVASQNSLEIQKIKSFGEIKPEKGKSEEIEREGEEKVKFPEKPEDLYKYGLDAYYKGKIEEAREAFSLFVKKFRDSELYDNALFWLGQTYYTEGRYDTALKIFSRLVNECMTGQISDCNKLPTAMLKEGYSLMKLGEVDKAKEVFKKILKEFPDTEEAEIAQKKLEVME</sequence>
<keyword evidence="4" id="KW-1185">Reference proteome</keyword>
<dbReference type="Pfam" id="PF13432">
    <property type="entry name" value="TPR_16"/>
    <property type="match status" value="1"/>
</dbReference>
<dbReference type="PROSITE" id="PS50005">
    <property type="entry name" value="TPR"/>
    <property type="match status" value="1"/>
</dbReference>
<keyword evidence="2" id="KW-0175">Coiled coil</keyword>
<dbReference type="InterPro" id="IPR011990">
    <property type="entry name" value="TPR-like_helical_dom_sf"/>
</dbReference>
<dbReference type="PROSITE" id="PS51257">
    <property type="entry name" value="PROKAR_LIPOPROTEIN"/>
    <property type="match status" value="1"/>
</dbReference>
<dbReference type="InterPro" id="IPR034706">
    <property type="entry name" value="CpoB"/>
</dbReference>
<name>A0A285NGS2_9AQUI</name>
<feature type="coiled-coil region" evidence="2">
    <location>
        <begin position="24"/>
        <end position="51"/>
    </location>
</feature>
<dbReference type="Proteomes" id="UP000219036">
    <property type="component" value="Unassembled WGS sequence"/>
</dbReference>
<dbReference type="RefSeq" id="WP_097000082.1">
    <property type="nucleotide sequence ID" value="NZ_OBEI01000002.1"/>
</dbReference>
<dbReference type="AlphaFoldDB" id="A0A285NGS2"/>